<accession>A0A9D4I8U6</accession>
<dbReference type="EMBL" id="JAIWYP010000010">
    <property type="protein sequence ID" value="KAH3754049.1"/>
    <property type="molecule type" value="Genomic_DNA"/>
</dbReference>
<evidence type="ECO:0000313" key="1">
    <source>
        <dbReference type="EMBL" id="KAH3754049.1"/>
    </source>
</evidence>
<organism evidence="2 3">
    <name type="scientific">Dreissena polymorpha</name>
    <name type="common">Zebra mussel</name>
    <name type="synonym">Mytilus polymorpha</name>
    <dbReference type="NCBI Taxonomy" id="45954"/>
    <lineage>
        <taxon>Eukaryota</taxon>
        <taxon>Metazoa</taxon>
        <taxon>Spiralia</taxon>
        <taxon>Lophotrochozoa</taxon>
        <taxon>Mollusca</taxon>
        <taxon>Bivalvia</taxon>
        <taxon>Autobranchia</taxon>
        <taxon>Heteroconchia</taxon>
        <taxon>Euheterodonta</taxon>
        <taxon>Imparidentia</taxon>
        <taxon>Neoheterodontei</taxon>
        <taxon>Myida</taxon>
        <taxon>Dreissenoidea</taxon>
        <taxon>Dreissenidae</taxon>
        <taxon>Dreissena</taxon>
    </lineage>
</organism>
<dbReference type="EMBL" id="JAIWYP010000010">
    <property type="protein sequence ID" value="KAH3754106.1"/>
    <property type="molecule type" value="Genomic_DNA"/>
</dbReference>
<dbReference type="AlphaFoldDB" id="A0A9D4I8U6"/>
<keyword evidence="3" id="KW-1185">Reference proteome</keyword>
<name>A0A9D4I8U6_DREPO</name>
<dbReference type="Proteomes" id="UP000828390">
    <property type="component" value="Unassembled WGS sequence"/>
</dbReference>
<reference evidence="2" key="1">
    <citation type="journal article" date="2019" name="bioRxiv">
        <title>The Genome of the Zebra Mussel, Dreissena polymorpha: A Resource for Invasive Species Research.</title>
        <authorList>
            <person name="McCartney M.A."/>
            <person name="Auch B."/>
            <person name="Kono T."/>
            <person name="Mallez S."/>
            <person name="Zhang Y."/>
            <person name="Obille A."/>
            <person name="Becker A."/>
            <person name="Abrahante J.E."/>
            <person name="Garbe J."/>
            <person name="Badalamenti J.P."/>
            <person name="Herman A."/>
            <person name="Mangelson H."/>
            <person name="Liachko I."/>
            <person name="Sullivan S."/>
            <person name="Sone E.D."/>
            <person name="Koren S."/>
            <person name="Silverstein K.A.T."/>
            <person name="Beckman K.B."/>
            <person name="Gohl D.M."/>
        </authorList>
    </citation>
    <scope>NUCLEOTIDE SEQUENCE</scope>
    <source>
        <strain evidence="2">Duluth1</strain>
        <tissue evidence="2">Whole animal</tissue>
    </source>
</reference>
<reference evidence="2" key="2">
    <citation type="submission" date="2020-11" db="EMBL/GenBank/DDBJ databases">
        <authorList>
            <person name="McCartney M.A."/>
            <person name="Auch B."/>
            <person name="Kono T."/>
            <person name="Mallez S."/>
            <person name="Becker A."/>
            <person name="Gohl D.M."/>
            <person name="Silverstein K.A.T."/>
            <person name="Koren S."/>
            <person name="Bechman K.B."/>
            <person name="Herman A."/>
            <person name="Abrahante J.E."/>
            <person name="Garbe J."/>
        </authorList>
    </citation>
    <scope>NUCLEOTIDE SEQUENCE</scope>
    <source>
        <strain evidence="2">Duluth1</strain>
        <tissue evidence="2">Whole animal</tissue>
    </source>
</reference>
<protein>
    <submittedName>
        <fullName evidence="2">Uncharacterized protein</fullName>
    </submittedName>
</protein>
<sequence>MSKPSKLLLFDGSQEVFLVANKGCCHVSDILVVLILYVGDREQSLLTHVFKNRILPSV</sequence>
<proteinExistence type="predicted"/>
<evidence type="ECO:0000313" key="2">
    <source>
        <dbReference type="EMBL" id="KAH3754106.1"/>
    </source>
</evidence>
<gene>
    <name evidence="1" type="ORF">DPMN_188707</name>
    <name evidence="2" type="ORF">DPMN_188767</name>
</gene>
<comment type="caution">
    <text evidence="2">The sequence shown here is derived from an EMBL/GenBank/DDBJ whole genome shotgun (WGS) entry which is preliminary data.</text>
</comment>
<evidence type="ECO:0000313" key="3">
    <source>
        <dbReference type="Proteomes" id="UP000828390"/>
    </source>
</evidence>